<sequence>MDCMSADAILHYLPAIARESLSPDGLSVAETVAWILGADEWDTDLTISEQIKPKLSPEQSDLIRDLLDAFSKLKLSDHASDQLSAAIQWWAE</sequence>
<evidence type="ECO:0000313" key="1">
    <source>
        <dbReference type="EMBL" id="EKK04644.1"/>
    </source>
</evidence>
<reference evidence="1 2" key="1">
    <citation type="journal article" date="2013" name="Mar. Genomics">
        <title>Expression of sulfatases in Rhodopirellula baltica and the diversity of sulfatases in the genus Rhodopirellula.</title>
        <authorList>
            <person name="Wegner C.E."/>
            <person name="Richter-Heitmann T."/>
            <person name="Klindworth A."/>
            <person name="Klockow C."/>
            <person name="Richter M."/>
            <person name="Achstetter T."/>
            <person name="Glockner F.O."/>
            <person name="Harder J."/>
        </authorList>
    </citation>
    <scope>NUCLEOTIDE SEQUENCE [LARGE SCALE GENOMIC DNA]</scope>
    <source>
        <strain evidence="1 2">SH28</strain>
    </source>
</reference>
<accession>K5DP39</accession>
<dbReference type="PATRIC" id="fig|993517.3.peg.29"/>
<organism evidence="1 2">
    <name type="scientific">Rhodopirellula baltica SH28</name>
    <dbReference type="NCBI Taxonomy" id="993517"/>
    <lineage>
        <taxon>Bacteria</taxon>
        <taxon>Pseudomonadati</taxon>
        <taxon>Planctomycetota</taxon>
        <taxon>Planctomycetia</taxon>
        <taxon>Pirellulales</taxon>
        <taxon>Pirellulaceae</taxon>
        <taxon>Rhodopirellula</taxon>
    </lineage>
</organism>
<proteinExistence type="predicted"/>
<dbReference type="Proteomes" id="UP000007993">
    <property type="component" value="Unassembled WGS sequence"/>
</dbReference>
<evidence type="ECO:0000313" key="2">
    <source>
        <dbReference type="Proteomes" id="UP000007993"/>
    </source>
</evidence>
<protein>
    <submittedName>
        <fullName evidence="1">Uncharacterized protein</fullName>
    </submittedName>
</protein>
<gene>
    <name evidence="1" type="ORF">RBSH_00024</name>
</gene>
<dbReference type="AlphaFoldDB" id="K5DP39"/>
<comment type="caution">
    <text evidence="1">The sequence shown here is derived from an EMBL/GenBank/DDBJ whole genome shotgun (WGS) entry which is preliminary data.</text>
</comment>
<dbReference type="EMBL" id="AMCW01000002">
    <property type="protein sequence ID" value="EKK04644.1"/>
    <property type="molecule type" value="Genomic_DNA"/>
</dbReference>
<name>K5DP39_RHOBT</name>